<dbReference type="InterPro" id="IPR017441">
    <property type="entry name" value="Protein_kinase_ATP_BS"/>
</dbReference>
<dbReference type="Proteomes" id="UP000504634">
    <property type="component" value="Unplaced"/>
</dbReference>
<dbReference type="Pfam" id="PF00531">
    <property type="entry name" value="Death"/>
    <property type="match status" value="1"/>
</dbReference>
<dbReference type="Gene3D" id="1.20.5.530">
    <property type="entry name" value="Single helix bin"/>
    <property type="match status" value="1"/>
</dbReference>
<gene>
    <name evidence="15" type="primary">LOC115620835</name>
</gene>
<organism evidence="14 15">
    <name type="scientific">Drosophila lebanonensis</name>
    <name type="common">Fruit fly</name>
    <name type="synonym">Scaptodrosophila lebanonensis</name>
    <dbReference type="NCBI Taxonomy" id="7225"/>
    <lineage>
        <taxon>Eukaryota</taxon>
        <taxon>Metazoa</taxon>
        <taxon>Ecdysozoa</taxon>
        <taxon>Arthropoda</taxon>
        <taxon>Hexapoda</taxon>
        <taxon>Insecta</taxon>
        <taxon>Pterygota</taxon>
        <taxon>Neoptera</taxon>
        <taxon>Endopterygota</taxon>
        <taxon>Diptera</taxon>
        <taxon>Brachycera</taxon>
        <taxon>Muscomorpha</taxon>
        <taxon>Ephydroidea</taxon>
        <taxon>Drosophilidae</taxon>
        <taxon>Scaptodrosophila</taxon>
    </lineage>
</organism>
<feature type="compositionally biased region" description="Low complexity" evidence="11">
    <location>
        <begin position="156"/>
        <end position="176"/>
    </location>
</feature>
<feature type="region of interest" description="Disordered" evidence="11">
    <location>
        <begin position="143"/>
        <end position="182"/>
    </location>
</feature>
<dbReference type="GeneID" id="115620835"/>
<evidence type="ECO:0000256" key="2">
    <source>
        <dbReference type="ARBA" id="ARBA00012513"/>
    </source>
</evidence>
<feature type="compositionally biased region" description="Polar residues" evidence="11">
    <location>
        <begin position="10"/>
        <end position="22"/>
    </location>
</feature>
<evidence type="ECO:0000256" key="4">
    <source>
        <dbReference type="ARBA" id="ARBA00022679"/>
    </source>
</evidence>
<evidence type="ECO:0000256" key="8">
    <source>
        <dbReference type="ARBA" id="ARBA00047899"/>
    </source>
</evidence>
<dbReference type="FunFam" id="1.10.510.10:FF:000754">
    <property type="entry name" value="Interleukin-1 receptor-associated kinase"/>
    <property type="match status" value="1"/>
</dbReference>
<dbReference type="GO" id="GO:0005524">
    <property type="term" value="F:ATP binding"/>
    <property type="evidence" value="ECO:0007669"/>
    <property type="project" value="UniProtKB-UniRule"/>
</dbReference>
<dbReference type="Pfam" id="PF00069">
    <property type="entry name" value="Pkinase"/>
    <property type="match status" value="1"/>
</dbReference>
<dbReference type="Gene3D" id="3.30.200.20">
    <property type="entry name" value="Phosphorylase Kinase, domain 1"/>
    <property type="match status" value="1"/>
</dbReference>
<feature type="binding site" evidence="10">
    <location>
        <position position="248"/>
    </location>
    <ligand>
        <name>ATP</name>
        <dbReference type="ChEBI" id="CHEBI:30616"/>
    </ligand>
</feature>
<reference evidence="15" key="1">
    <citation type="submission" date="2025-08" db="UniProtKB">
        <authorList>
            <consortium name="RefSeq"/>
        </authorList>
    </citation>
    <scope>IDENTIFICATION</scope>
    <source>
        <strain evidence="15">11010-0011.00</strain>
        <tissue evidence="15">Whole body</tissue>
    </source>
</reference>
<dbReference type="InterPro" id="IPR000719">
    <property type="entry name" value="Prot_kinase_dom"/>
</dbReference>
<keyword evidence="5 10" id="KW-0547">Nucleotide-binding</keyword>
<dbReference type="PROSITE" id="PS00107">
    <property type="entry name" value="PROTEIN_KINASE_ATP"/>
    <property type="match status" value="1"/>
</dbReference>
<accession>A0A6J2T4Q0</accession>
<dbReference type="SUPFAM" id="SSF47986">
    <property type="entry name" value="DEATH domain"/>
    <property type="match status" value="1"/>
</dbReference>
<dbReference type="PROSITE" id="PS50017">
    <property type="entry name" value="DEATH_DOMAIN"/>
    <property type="match status" value="1"/>
</dbReference>
<dbReference type="SMART" id="SM00005">
    <property type="entry name" value="DEATH"/>
    <property type="match status" value="1"/>
</dbReference>
<dbReference type="RefSeq" id="XP_030370128.1">
    <property type="nucleotide sequence ID" value="XM_030514268.1"/>
</dbReference>
<comment type="catalytic activity">
    <reaction evidence="9">
        <text>L-seryl-[protein] + ATP = O-phospho-L-seryl-[protein] + ADP + H(+)</text>
        <dbReference type="Rhea" id="RHEA:17989"/>
        <dbReference type="Rhea" id="RHEA-COMP:9863"/>
        <dbReference type="Rhea" id="RHEA-COMP:11604"/>
        <dbReference type="ChEBI" id="CHEBI:15378"/>
        <dbReference type="ChEBI" id="CHEBI:29999"/>
        <dbReference type="ChEBI" id="CHEBI:30616"/>
        <dbReference type="ChEBI" id="CHEBI:83421"/>
        <dbReference type="ChEBI" id="CHEBI:456216"/>
        <dbReference type="EC" id="2.7.11.1"/>
    </reaction>
</comment>
<feature type="domain" description="Protein kinase" evidence="12">
    <location>
        <begin position="221"/>
        <end position="514"/>
    </location>
</feature>
<evidence type="ECO:0000259" key="13">
    <source>
        <dbReference type="PROSITE" id="PS50017"/>
    </source>
</evidence>
<evidence type="ECO:0000259" key="12">
    <source>
        <dbReference type="PROSITE" id="PS50011"/>
    </source>
</evidence>
<evidence type="ECO:0000313" key="14">
    <source>
        <dbReference type="Proteomes" id="UP000504634"/>
    </source>
</evidence>
<keyword evidence="6 15" id="KW-0418">Kinase</keyword>
<proteinExistence type="inferred from homology"/>
<dbReference type="InterPro" id="IPR011009">
    <property type="entry name" value="Kinase-like_dom_sf"/>
</dbReference>
<dbReference type="Gene3D" id="1.10.510.10">
    <property type="entry name" value="Transferase(Phosphotransferase) domain 1"/>
    <property type="match status" value="1"/>
</dbReference>
<evidence type="ECO:0000256" key="10">
    <source>
        <dbReference type="PROSITE-ProRule" id="PRU10141"/>
    </source>
</evidence>
<dbReference type="PROSITE" id="PS00108">
    <property type="entry name" value="PROTEIN_KINASE_ST"/>
    <property type="match status" value="1"/>
</dbReference>
<dbReference type="GO" id="GO:0007165">
    <property type="term" value="P:signal transduction"/>
    <property type="evidence" value="ECO:0007669"/>
    <property type="project" value="InterPro"/>
</dbReference>
<name>A0A6J2T4Q0_DROLE</name>
<dbReference type="InterPro" id="IPR011029">
    <property type="entry name" value="DEATH-like_dom_sf"/>
</dbReference>
<keyword evidence="14" id="KW-1185">Reference proteome</keyword>
<dbReference type="InterPro" id="IPR051824">
    <property type="entry name" value="LRR_Rcpt-Like_S/T_Kinase"/>
</dbReference>
<comment type="similarity">
    <text evidence="1">Belongs to the protein kinase superfamily. TKL Ser/Thr protein kinase family. Pelle subfamily.</text>
</comment>
<dbReference type="PROSITE" id="PS50011">
    <property type="entry name" value="PROTEIN_KINASE_DOM"/>
    <property type="match status" value="1"/>
</dbReference>
<feature type="region of interest" description="Disordered" evidence="11">
    <location>
        <begin position="1"/>
        <end position="29"/>
    </location>
</feature>
<sequence>MKTCMMSTGPIENSNGASGTRSRSGRERDTSILIRNLPVPDRQRLCQHLDSLDVWLQLAQFVKLHPEDVEKIRHKMRLGFSPSDEFLTVWGGQYDHSAYNLFALFQKMSLHHAMRLIMDHVDEKYHKYIPKSMPTISELRRPATNSKINNGPPFASSSGVSNSNNNSMTSVSNSSTQQGLESKQSEILDSMADIGASAVQHVAKSSLEIDYQELVCATNNFSPSNKLGHGGFGDVYKGYWKQINVAIKVMNYRQKNNQVNGQIELRQSYTELKYLSTIRYDNILALYGFSINGDKPCLVYELMIGGSLESRLKWYRAKPQPLIPLTWAERFRISLGTAKGIYFLHTARTTPLIHGDIKPANILLDKCGLPKIGDFGLAREGPKSLNATMKVKHVFGTRFYLPPEFLESNKLSTGVDIYSFGIVLMEVFTGRFVMEHGIENSQKNSLMYVNEIRSQFQGNRLHLFDNRITAPVGDDLERATCAINVGLQCTATNPQERPSMDEVVKRLKVYCDDF</sequence>
<dbReference type="PANTHER" id="PTHR48006:SF102">
    <property type="entry name" value="LEUCINE-RICH REPEAT-CONTAINING PROTEIN DDB_G0281931-RELATED"/>
    <property type="match status" value="1"/>
</dbReference>
<evidence type="ECO:0000256" key="6">
    <source>
        <dbReference type="ARBA" id="ARBA00022777"/>
    </source>
</evidence>
<dbReference type="SUPFAM" id="SSF56112">
    <property type="entry name" value="Protein kinase-like (PK-like)"/>
    <property type="match status" value="1"/>
</dbReference>
<dbReference type="InterPro" id="IPR008271">
    <property type="entry name" value="Ser/Thr_kinase_AS"/>
</dbReference>
<evidence type="ECO:0000256" key="5">
    <source>
        <dbReference type="ARBA" id="ARBA00022741"/>
    </source>
</evidence>
<dbReference type="EC" id="2.7.11.1" evidence="2"/>
<evidence type="ECO:0000256" key="9">
    <source>
        <dbReference type="ARBA" id="ARBA00048679"/>
    </source>
</evidence>
<keyword evidence="4" id="KW-0808">Transferase</keyword>
<evidence type="ECO:0000313" key="15">
    <source>
        <dbReference type="RefSeq" id="XP_030370128.1"/>
    </source>
</evidence>
<protein>
    <recommendedName>
        <fullName evidence="2">non-specific serine/threonine protein kinase</fullName>
        <ecNumber evidence="2">2.7.11.1</ecNumber>
    </recommendedName>
</protein>
<evidence type="ECO:0000256" key="11">
    <source>
        <dbReference type="SAM" id="MobiDB-lite"/>
    </source>
</evidence>
<keyword evidence="7 10" id="KW-0067">ATP-binding</keyword>
<dbReference type="InterPro" id="IPR000488">
    <property type="entry name" value="Death_dom"/>
</dbReference>
<dbReference type="CTD" id="43283"/>
<dbReference type="SMART" id="SM00220">
    <property type="entry name" value="S_TKc"/>
    <property type="match status" value="1"/>
</dbReference>
<dbReference type="GO" id="GO:0004674">
    <property type="term" value="F:protein serine/threonine kinase activity"/>
    <property type="evidence" value="ECO:0007669"/>
    <property type="project" value="UniProtKB-KW"/>
</dbReference>
<dbReference type="CDD" id="cd14066">
    <property type="entry name" value="STKc_IRAK"/>
    <property type="match status" value="1"/>
</dbReference>
<feature type="domain" description="Death" evidence="13">
    <location>
        <begin position="55"/>
        <end position="121"/>
    </location>
</feature>
<evidence type="ECO:0000256" key="3">
    <source>
        <dbReference type="ARBA" id="ARBA00022527"/>
    </source>
</evidence>
<keyword evidence="3" id="KW-0723">Serine/threonine-protein kinase</keyword>
<comment type="catalytic activity">
    <reaction evidence="8">
        <text>L-threonyl-[protein] + ATP = O-phospho-L-threonyl-[protein] + ADP + H(+)</text>
        <dbReference type="Rhea" id="RHEA:46608"/>
        <dbReference type="Rhea" id="RHEA-COMP:11060"/>
        <dbReference type="Rhea" id="RHEA-COMP:11605"/>
        <dbReference type="ChEBI" id="CHEBI:15378"/>
        <dbReference type="ChEBI" id="CHEBI:30013"/>
        <dbReference type="ChEBI" id="CHEBI:30616"/>
        <dbReference type="ChEBI" id="CHEBI:61977"/>
        <dbReference type="ChEBI" id="CHEBI:456216"/>
        <dbReference type="EC" id="2.7.11.1"/>
    </reaction>
</comment>
<evidence type="ECO:0000256" key="7">
    <source>
        <dbReference type="ARBA" id="ARBA00022840"/>
    </source>
</evidence>
<dbReference type="PANTHER" id="PTHR48006">
    <property type="entry name" value="LEUCINE-RICH REPEAT-CONTAINING PROTEIN DDB_G0281931-RELATED"/>
    <property type="match status" value="1"/>
</dbReference>
<dbReference type="GO" id="GO:0045087">
    <property type="term" value="P:innate immune response"/>
    <property type="evidence" value="ECO:0007669"/>
    <property type="project" value="UniProtKB-ARBA"/>
</dbReference>
<dbReference type="OrthoDB" id="4062651at2759"/>
<dbReference type="AlphaFoldDB" id="A0A6J2T4Q0"/>
<evidence type="ECO:0000256" key="1">
    <source>
        <dbReference type="ARBA" id="ARBA00008718"/>
    </source>
</evidence>